<dbReference type="SMART" id="SM00635">
    <property type="entry name" value="BID_2"/>
    <property type="match status" value="1"/>
</dbReference>
<dbReference type="InterPro" id="IPR008964">
    <property type="entry name" value="Invasin/intimin_cell_adhesion"/>
</dbReference>
<dbReference type="SUPFAM" id="SSF49373">
    <property type="entry name" value="Invasin/intimin cell-adhesion fragments"/>
    <property type="match status" value="1"/>
</dbReference>
<proteinExistence type="predicted"/>
<reference evidence="2" key="2">
    <citation type="submission" date="2021-09" db="EMBL/GenBank/DDBJ databases">
        <authorList>
            <person name="Gilroy R."/>
        </authorList>
    </citation>
    <scope>NUCLEOTIDE SEQUENCE</scope>
    <source>
        <strain evidence="2">CHK174-6876</strain>
    </source>
</reference>
<protein>
    <submittedName>
        <fullName evidence="2">Ig-like domain-containing protein</fullName>
    </submittedName>
</protein>
<comment type="caution">
    <text evidence="2">The sequence shown here is derived from an EMBL/GenBank/DDBJ whole genome shotgun (WGS) entry which is preliminary data.</text>
</comment>
<dbReference type="Pfam" id="PF02368">
    <property type="entry name" value="Big_2"/>
    <property type="match status" value="1"/>
</dbReference>
<name>A0A921FB18_9LACO</name>
<dbReference type="Proteomes" id="UP000707535">
    <property type="component" value="Unassembled WGS sequence"/>
</dbReference>
<evidence type="ECO:0000313" key="3">
    <source>
        <dbReference type="Proteomes" id="UP000707535"/>
    </source>
</evidence>
<evidence type="ECO:0000259" key="1">
    <source>
        <dbReference type="SMART" id="SM00635"/>
    </source>
</evidence>
<organism evidence="2 3">
    <name type="scientific">Ligilactobacillus acidipiscis</name>
    <dbReference type="NCBI Taxonomy" id="89059"/>
    <lineage>
        <taxon>Bacteria</taxon>
        <taxon>Bacillati</taxon>
        <taxon>Bacillota</taxon>
        <taxon>Bacilli</taxon>
        <taxon>Lactobacillales</taxon>
        <taxon>Lactobacillaceae</taxon>
        <taxon>Ligilactobacillus</taxon>
    </lineage>
</organism>
<reference evidence="2" key="1">
    <citation type="journal article" date="2021" name="PeerJ">
        <title>Extensive microbial diversity within the chicken gut microbiome revealed by metagenomics and culture.</title>
        <authorList>
            <person name="Gilroy R."/>
            <person name="Ravi A."/>
            <person name="Getino M."/>
            <person name="Pursley I."/>
            <person name="Horton D.L."/>
            <person name="Alikhan N.F."/>
            <person name="Baker D."/>
            <person name="Gharbi K."/>
            <person name="Hall N."/>
            <person name="Watson M."/>
            <person name="Adriaenssens E.M."/>
            <person name="Foster-Nyarko E."/>
            <person name="Jarju S."/>
            <person name="Secka A."/>
            <person name="Antonio M."/>
            <person name="Oren A."/>
            <person name="Chaudhuri R.R."/>
            <person name="La Ragione R."/>
            <person name="Hildebrand F."/>
            <person name="Pallen M.J."/>
        </authorList>
    </citation>
    <scope>NUCLEOTIDE SEQUENCE</scope>
    <source>
        <strain evidence="2">CHK174-6876</strain>
    </source>
</reference>
<evidence type="ECO:0000313" key="2">
    <source>
        <dbReference type="EMBL" id="HJE97452.1"/>
    </source>
</evidence>
<dbReference type="InterPro" id="IPR003343">
    <property type="entry name" value="Big_2"/>
</dbReference>
<dbReference type="AlphaFoldDB" id="A0A921FB18"/>
<dbReference type="Gene3D" id="2.60.40.1080">
    <property type="match status" value="1"/>
</dbReference>
<dbReference type="EMBL" id="DYXG01000076">
    <property type="protein sequence ID" value="HJE97452.1"/>
    <property type="molecule type" value="Genomic_DNA"/>
</dbReference>
<accession>A0A921FB18</accession>
<gene>
    <name evidence="2" type="ORF">K8V00_07505</name>
</gene>
<feature type="domain" description="BIG2" evidence="1">
    <location>
        <begin position="64"/>
        <end position="141"/>
    </location>
</feature>
<sequence length="153" mass="15574">MANKFRILKDGKKVVEGQNPVTLTGVGANKTVADGEYKYCLVNDKDEVISQTADVQGWKTLAIAATGVTLDKTTLALKVGTTGDLKATVAPTNATDKGVTWTSSAAAIVTVDGSGKVTAIKAGTATITVTTKSGSKTATCTVTVTEPDPAPEG</sequence>